<dbReference type="Proteomes" id="UP000252479">
    <property type="component" value="Unassembled WGS sequence"/>
</dbReference>
<dbReference type="RefSeq" id="WP_086962229.1">
    <property type="nucleotide sequence ID" value="NZ_FUKS01000041.1"/>
</dbReference>
<sequence length="287" mass="33272">MSFNSREWFYAFRELEEICNDKKCAKVTGDILQKYAKLTKKWNSELNSEWTCRCYFATKMVLNSTVLLMNAEYAEEKNLRIVKPYLHYYAVLSLLRCIVYTLPELLWDDGKLITISHSKAINLAMDWLAKFNKEKAQEVKQACSLLKAQREIISYRAPAGGDKNLSDDYDIVAICTLLAEVAQFNSVLLESSVNKNAPHDAFVVSWDDMDKILCIEVEGYEFVDRCDAMRLSYVKRKIRRPYNLVCFMTEGQTEDFIGAWDDDEDPDDENIFNTGSPCDWQLIFDIP</sequence>
<proteinExistence type="predicted"/>
<dbReference type="GeneID" id="303190488"/>
<name>A0A368LGG2_9VIBR</name>
<evidence type="ECO:0000313" key="1">
    <source>
        <dbReference type="EMBL" id="RCS69168.1"/>
    </source>
</evidence>
<comment type="caution">
    <text evidence="1">The sequence shown here is derived from an EMBL/GenBank/DDBJ whole genome shotgun (WGS) entry which is preliminary data.</text>
</comment>
<reference evidence="1 2" key="1">
    <citation type="journal article" date="2017" name="Elife">
        <title>Extensive horizontal gene transfer in cheese-associated bacteria.</title>
        <authorList>
            <person name="Bonham K.S."/>
            <person name="Wolfe B.E."/>
            <person name="Dutton R.J."/>
        </authorList>
    </citation>
    <scope>NUCLEOTIDE SEQUENCE [LARGE SCALE GENOMIC DNA]</scope>
    <source>
        <strain evidence="1 2">JB196</strain>
    </source>
</reference>
<dbReference type="AlphaFoldDB" id="A0A368LGG2"/>
<keyword evidence="2" id="KW-1185">Reference proteome</keyword>
<accession>A0A368LGG2</accession>
<gene>
    <name evidence="1" type="ORF">CIK83_16320</name>
</gene>
<organism evidence="1 2">
    <name type="scientific">Vibrio casei</name>
    <dbReference type="NCBI Taxonomy" id="673372"/>
    <lineage>
        <taxon>Bacteria</taxon>
        <taxon>Pseudomonadati</taxon>
        <taxon>Pseudomonadota</taxon>
        <taxon>Gammaproteobacteria</taxon>
        <taxon>Vibrionales</taxon>
        <taxon>Vibrionaceae</taxon>
        <taxon>Vibrio</taxon>
    </lineage>
</organism>
<evidence type="ECO:0000313" key="2">
    <source>
        <dbReference type="Proteomes" id="UP000252479"/>
    </source>
</evidence>
<dbReference type="EMBL" id="QPGL01000003">
    <property type="protein sequence ID" value="RCS69168.1"/>
    <property type="molecule type" value="Genomic_DNA"/>
</dbReference>
<protein>
    <submittedName>
        <fullName evidence="1">Uncharacterized protein</fullName>
    </submittedName>
</protein>